<keyword evidence="2" id="KW-0804">Transcription</keyword>
<keyword evidence="1" id="KW-0805">Transcription regulation</keyword>
<protein>
    <recommendedName>
        <fullName evidence="8">GAF and HTH_10 associated domain-containing protein</fullName>
    </recommendedName>
</protein>
<dbReference type="EMBL" id="BAABKX010000001">
    <property type="protein sequence ID" value="GAA5044556.1"/>
    <property type="molecule type" value="Genomic_DNA"/>
</dbReference>
<proteinExistence type="predicted"/>
<reference evidence="6 7" key="1">
    <citation type="journal article" date="2019" name="Int. J. Syst. Evol. Microbiol.">
        <title>The Global Catalogue of Microorganisms (GCM) 10K type strain sequencing project: providing services to taxonomists for standard genome sequencing and annotation.</title>
        <authorList>
            <consortium name="The Broad Institute Genomics Platform"/>
            <consortium name="The Broad Institute Genome Sequencing Center for Infectious Disease"/>
            <person name="Wu L."/>
            <person name="Ma J."/>
        </authorList>
    </citation>
    <scope>NUCLEOTIDE SEQUENCE [LARGE SCALE GENOMIC DNA]</scope>
    <source>
        <strain evidence="6 7">JCM 17504</strain>
    </source>
</reference>
<evidence type="ECO:0008006" key="8">
    <source>
        <dbReference type="Google" id="ProtNLM"/>
    </source>
</evidence>
<dbReference type="AlphaFoldDB" id="A0AAV3UDL3"/>
<evidence type="ECO:0000259" key="5">
    <source>
        <dbReference type="Pfam" id="PF15915"/>
    </source>
</evidence>
<feature type="compositionally biased region" description="Acidic residues" evidence="3">
    <location>
        <begin position="228"/>
        <end position="237"/>
    </location>
</feature>
<evidence type="ECO:0000256" key="2">
    <source>
        <dbReference type="ARBA" id="ARBA00023163"/>
    </source>
</evidence>
<feature type="domain" description="HTH bat-type" evidence="4">
    <location>
        <begin position="157"/>
        <end position="207"/>
    </location>
</feature>
<dbReference type="Proteomes" id="UP001501729">
    <property type="component" value="Unassembled WGS sequence"/>
</dbReference>
<dbReference type="Pfam" id="PF04967">
    <property type="entry name" value="HTH_10"/>
    <property type="match status" value="1"/>
</dbReference>
<feature type="region of interest" description="Disordered" evidence="3">
    <location>
        <begin position="211"/>
        <end position="237"/>
    </location>
</feature>
<dbReference type="InterPro" id="IPR007050">
    <property type="entry name" value="HTH_bacterioopsin"/>
</dbReference>
<dbReference type="InterPro" id="IPR031803">
    <property type="entry name" value="BAT_GAF/HTH-assoc"/>
</dbReference>
<dbReference type="PANTHER" id="PTHR34236:SF1">
    <property type="entry name" value="DIMETHYL SULFOXIDE REDUCTASE TRANSCRIPTIONAL ACTIVATOR"/>
    <property type="match status" value="1"/>
</dbReference>
<dbReference type="RefSeq" id="WP_227775890.1">
    <property type="nucleotide sequence ID" value="NZ_BAABKX010000001.1"/>
</dbReference>
<feature type="domain" description="Bacterioopsin transcriptional activator GAF and HTH associated" evidence="5">
    <location>
        <begin position="26"/>
        <end position="135"/>
    </location>
</feature>
<organism evidence="6 7">
    <name type="scientific">Haladaptatus pallidirubidus</name>
    <dbReference type="NCBI Taxonomy" id="1008152"/>
    <lineage>
        <taxon>Archaea</taxon>
        <taxon>Methanobacteriati</taxon>
        <taxon>Methanobacteriota</taxon>
        <taxon>Stenosarchaea group</taxon>
        <taxon>Halobacteria</taxon>
        <taxon>Halobacteriales</taxon>
        <taxon>Haladaptataceae</taxon>
        <taxon>Haladaptatus</taxon>
    </lineage>
</organism>
<keyword evidence="7" id="KW-1185">Reference proteome</keyword>
<gene>
    <name evidence="6" type="ORF">GCM10025751_11080</name>
</gene>
<evidence type="ECO:0000313" key="6">
    <source>
        <dbReference type="EMBL" id="GAA5044556.1"/>
    </source>
</evidence>
<dbReference type="Pfam" id="PF15915">
    <property type="entry name" value="BAT"/>
    <property type="match status" value="1"/>
</dbReference>
<evidence type="ECO:0000256" key="1">
    <source>
        <dbReference type="ARBA" id="ARBA00023015"/>
    </source>
</evidence>
<accession>A0AAV3UDL3</accession>
<evidence type="ECO:0000256" key="3">
    <source>
        <dbReference type="SAM" id="MobiDB-lite"/>
    </source>
</evidence>
<dbReference type="GeneID" id="68611674"/>
<dbReference type="PANTHER" id="PTHR34236">
    <property type="entry name" value="DIMETHYL SULFOXIDE REDUCTASE TRANSCRIPTIONAL ACTIVATOR"/>
    <property type="match status" value="1"/>
</dbReference>
<sequence>MVGTIVDVELPAENFALEQTLDRLETVVFEVKQMVAYNYDSLLPFIWVGTDNRDAIERAFAEDETVAGFQLVGEFDTDCLYRLEWVEEIDVLVRVLVEENGTILSATGSDGSWQLRFLFADHDSVTRTHQYCEENGIPLEIQNITEFAGEDKDRYGLSKEQRTTLRLAYDRGYYSIPRETKAEALAEEVGVTHQAISERLRRGHGTLLQNTLVNGHGTTASPQPKSEDADEEVAPGS</sequence>
<name>A0AAV3UDL3_9EURY</name>
<evidence type="ECO:0000313" key="7">
    <source>
        <dbReference type="Proteomes" id="UP001501729"/>
    </source>
</evidence>
<feature type="compositionally biased region" description="Polar residues" evidence="3">
    <location>
        <begin position="211"/>
        <end position="224"/>
    </location>
</feature>
<comment type="caution">
    <text evidence="6">The sequence shown here is derived from an EMBL/GenBank/DDBJ whole genome shotgun (WGS) entry which is preliminary data.</text>
</comment>
<evidence type="ECO:0000259" key="4">
    <source>
        <dbReference type="Pfam" id="PF04967"/>
    </source>
</evidence>